<dbReference type="Proteomes" id="UP000504603">
    <property type="component" value="Unplaced"/>
</dbReference>
<dbReference type="OrthoDB" id="1105969at2759"/>
<reference evidence="3" key="1">
    <citation type="submission" date="2025-08" db="UniProtKB">
        <authorList>
            <consortium name="RefSeq"/>
        </authorList>
    </citation>
    <scope>IDENTIFICATION</scope>
    <source>
        <strain evidence="3">OHB3-1</strain>
    </source>
</reference>
<evidence type="ECO:0000256" key="1">
    <source>
        <dbReference type="SAM" id="MobiDB-lite"/>
    </source>
</evidence>
<feature type="region of interest" description="Disordered" evidence="1">
    <location>
        <begin position="44"/>
        <end position="68"/>
    </location>
</feature>
<dbReference type="AlphaFoldDB" id="A0A6J1CTS2"/>
<evidence type="ECO:0000313" key="3">
    <source>
        <dbReference type="RefSeq" id="XP_022144949.1"/>
    </source>
</evidence>
<gene>
    <name evidence="3" type="primary">LOC111014496</name>
</gene>
<accession>A0A6J1CTS2</accession>
<dbReference type="KEGG" id="mcha:111014496"/>
<dbReference type="GeneID" id="111014496"/>
<keyword evidence="2" id="KW-1185">Reference proteome</keyword>
<proteinExistence type="predicted"/>
<protein>
    <submittedName>
        <fullName evidence="3">Uncharacterized protein LOC111014496</fullName>
    </submittedName>
</protein>
<sequence length="68" mass="7305">MKSHVEEVILQGLGMPEEVLLYLPDSELHLKISLGMSFSATITENASQSNTSKNGGTKLSDMITGTHS</sequence>
<dbReference type="RefSeq" id="XP_022144949.1">
    <property type="nucleotide sequence ID" value="XM_022289257.1"/>
</dbReference>
<organism evidence="2 3">
    <name type="scientific">Momordica charantia</name>
    <name type="common">Bitter gourd</name>
    <name type="synonym">Balsam pear</name>
    <dbReference type="NCBI Taxonomy" id="3673"/>
    <lineage>
        <taxon>Eukaryota</taxon>
        <taxon>Viridiplantae</taxon>
        <taxon>Streptophyta</taxon>
        <taxon>Embryophyta</taxon>
        <taxon>Tracheophyta</taxon>
        <taxon>Spermatophyta</taxon>
        <taxon>Magnoliopsida</taxon>
        <taxon>eudicotyledons</taxon>
        <taxon>Gunneridae</taxon>
        <taxon>Pentapetalae</taxon>
        <taxon>rosids</taxon>
        <taxon>fabids</taxon>
        <taxon>Cucurbitales</taxon>
        <taxon>Cucurbitaceae</taxon>
        <taxon>Momordiceae</taxon>
        <taxon>Momordica</taxon>
    </lineage>
</organism>
<name>A0A6J1CTS2_MOMCH</name>
<evidence type="ECO:0000313" key="2">
    <source>
        <dbReference type="Proteomes" id="UP000504603"/>
    </source>
</evidence>